<keyword evidence="1" id="KW-0812">Transmembrane</keyword>
<evidence type="ECO:0000313" key="2">
    <source>
        <dbReference type="EMBL" id="GAF80985.1"/>
    </source>
</evidence>
<comment type="caution">
    <text evidence="2">The sequence shown here is derived from an EMBL/GenBank/DDBJ whole genome shotgun (WGS) entry which is preliminary data.</text>
</comment>
<sequence length="187" mass="21433">MEKTNITKYLIAIVIIAVIILGVLLIIKINEDETVQLIREIENKSGIKSFEDEFPDSNVIIETFDIQEGTTLLAKLKIDCSKDIEPGMFYKTTAINTENTEKQVVWSDYATKEVICEYRELIINQRLPEPILILEANPSEEGLLEYTFELSEDHARKIANNILVLDIEFEGQTTGIFKFNRMSIDLE</sequence>
<proteinExistence type="predicted"/>
<dbReference type="AlphaFoldDB" id="X0TXW9"/>
<keyword evidence="1" id="KW-1133">Transmembrane helix</keyword>
<reference evidence="2" key="1">
    <citation type="journal article" date="2014" name="Front. Microbiol.">
        <title>High frequency of phylogenetically diverse reductive dehalogenase-homologous genes in deep subseafloor sedimentary metagenomes.</title>
        <authorList>
            <person name="Kawai M."/>
            <person name="Futagami T."/>
            <person name="Toyoda A."/>
            <person name="Takaki Y."/>
            <person name="Nishi S."/>
            <person name="Hori S."/>
            <person name="Arai W."/>
            <person name="Tsubouchi T."/>
            <person name="Morono Y."/>
            <person name="Uchiyama I."/>
            <person name="Ito T."/>
            <person name="Fujiyama A."/>
            <person name="Inagaki F."/>
            <person name="Takami H."/>
        </authorList>
    </citation>
    <scope>NUCLEOTIDE SEQUENCE</scope>
    <source>
        <strain evidence="2">Expedition CK06-06</strain>
    </source>
</reference>
<organism evidence="2">
    <name type="scientific">marine sediment metagenome</name>
    <dbReference type="NCBI Taxonomy" id="412755"/>
    <lineage>
        <taxon>unclassified sequences</taxon>
        <taxon>metagenomes</taxon>
        <taxon>ecological metagenomes</taxon>
    </lineage>
</organism>
<feature type="transmembrane region" description="Helical" evidence="1">
    <location>
        <begin position="6"/>
        <end position="27"/>
    </location>
</feature>
<evidence type="ECO:0000256" key="1">
    <source>
        <dbReference type="SAM" id="Phobius"/>
    </source>
</evidence>
<gene>
    <name evidence="2" type="ORF">S01H1_03901</name>
</gene>
<name>X0TXW9_9ZZZZ</name>
<protein>
    <submittedName>
        <fullName evidence="2">Uncharacterized protein</fullName>
    </submittedName>
</protein>
<feature type="non-terminal residue" evidence="2">
    <location>
        <position position="187"/>
    </location>
</feature>
<accession>X0TXW9</accession>
<dbReference type="EMBL" id="BARS01002090">
    <property type="protein sequence ID" value="GAF80985.1"/>
    <property type="molecule type" value="Genomic_DNA"/>
</dbReference>
<keyword evidence="1" id="KW-0472">Membrane</keyword>